<evidence type="ECO:0000313" key="5">
    <source>
        <dbReference type="EMBL" id="RYR49119.1"/>
    </source>
</evidence>
<protein>
    <recommendedName>
        <fullName evidence="7">Thiolase N-terminal domain-containing protein</fullName>
    </recommendedName>
</protein>
<dbReference type="Proteomes" id="UP000289738">
    <property type="component" value="Chromosome A07"/>
</dbReference>
<sequence length="325" mass="35144">MALPCSSPAFSSSPSPSSPSSSLRLRLPKPPIPASLSGVAAVSASTTSPDGTILKWKRHLGFRPHPLLRRRVMLWRRSVMPSQFIAREGGGNDGMAIMMPFQCPKVELLGFTTIFGNVATTDAIQNALSLVCRQNLPVAEGSPEPLKIGILSSFEYLYSPLALFGKKKAAPPPPSKKAATAVTPANDELAKWYGKWLPLSSHPFFFVLYHIPGQVEESRIHNAVSGKFKDEIIPVSTKIVDPKTGEEKQIIVSADDGIRPNSTLMDLAKLKPAFQKDGSTTACNASQVSDGAAAVLLMKRRVAVQKGLPIIGTFRYTMGLCCFWI</sequence>
<evidence type="ECO:0000256" key="1">
    <source>
        <dbReference type="ARBA" id="ARBA00009176"/>
    </source>
</evidence>
<dbReference type="Pfam" id="PF00108">
    <property type="entry name" value="Thiolase_N"/>
    <property type="match status" value="1"/>
</dbReference>
<dbReference type="EMBL" id="SDMP01000007">
    <property type="protein sequence ID" value="RYR49119.1"/>
    <property type="molecule type" value="Genomic_DNA"/>
</dbReference>
<dbReference type="AlphaFoldDB" id="A0A445CDZ0"/>
<comment type="similarity">
    <text evidence="1">Belongs to the IUNH family.</text>
</comment>
<dbReference type="Gene3D" id="3.40.47.10">
    <property type="match status" value="1"/>
</dbReference>
<dbReference type="SUPFAM" id="SSF53901">
    <property type="entry name" value="Thiolase-like"/>
    <property type="match status" value="1"/>
</dbReference>
<dbReference type="SUPFAM" id="SSF53590">
    <property type="entry name" value="Nucleoside hydrolase"/>
    <property type="match status" value="1"/>
</dbReference>
<dbReference type="InterPro" id="IPR020616">
    <property type="entry name" value="Thiolase_N"/>
</dbReference>
<dbReference type="GO" id="GO:0010124">
    <property type="term" value="P:phenylacetate catabolic process"/>
    <property type="evidence" value="ECO:0007669"/>
    <property type="project" value="TreeGrafter"/>
</dbReference>
<feature type="domain" description="Thiolase N-terminal" evidence="3">
    <location>
        <begin position="222"/>
        <end position="300"/>
    </location>
</feature>
<dbReference type="STRING" id="3818.A0A445CDZ0"/>
<dbReference type="PANTHER" id="PTHR43853:SF15">
    <property type="entry name" value="3-KETOACYL-COA THIOLASE 5, PEROXISOMAL"/>
    <property type="match status" value="1"/>
</dbReference>
<dbReference type="InterPro" id="IPR036452">
    <property type="entry name" value="Ribo_hydro-like"/>
</dbReference>
<evidence type="ECO:0000256" key="2">
    <source>
        <dbReference type="SAM" id="MobiDB-lite"/>
    </source>
</evidence>
<name>A0A445CDZ0_ARAHY</name>
<dbReference type="Gene3D" id="3.90.245.10">
    <property type="entry name" value="Ribonucleoside hydrolase-like"/>
    <property type="match status" value="1"/>
</dbReference>
<dbReference type="GO" id="GO:0005777">
    <property type="term" value="C:peroxisome"/>
    <property type="evidence" value="ECO:0007669"/>
    <property type="project" value="TreeGrafter"/>
</dbReference>
<reference evidence="5 6" key="1">
    <citation type="submission" date="2019-01" db="EMBL/GenBank/DDBJ databases">
        <title>Sequencing of cultivated peanut Arachis hypogaea provides insights into genome evolution and oil improvement.</title>
        <authorList>
            <person name="Chen X."/>
        </authorList>
    </citation>
    <scope>NUCLEOTIDE SEQUENCE [LARGE SCALE GENOMIC DNA]</scope>
    <source>
        <strain evidence="6">cv. Fuhuasheng</strain>
        <tissue evidence="5">Leaves</tissue>
    </source>
</reference>
<evidence type="ECO:0000259" key="3">
    <source>
        <dbReference type="Pfam" id="PF00108"/>
    </source>
</evidence>
<dbReference type="InterPro" id="IPR016039">
    <property type="entry name" value="Thiolase-like"/>
</dbReference>
<dbReference type="InterPro" id="IPR050215">
    <property type="entry name" value="Thiolase-like_sf_Thiolase"/>
</dbReference>
<keyword evidence="6" id="KW-1185">Reference proteome</keyword>
<dbReference type="PANTHER" id="PTHR43853">
    <property type="entry name" value="3-KETOACYL-COA THIOLASE, PEROXISOMAL"/>
    <property type="match status" value="1"/>
</dbReference>
<feature type="region of interest" description="Disordered" evidence="2">
    <location>
        <begin position="1"/>
        <end position="27"/>
    </location>
</feature>
<feature type="compositionally biased region" description="Low complexity" evidence="2">
    <location>
        <begin position="1"/>
        <end position="25"/>
    </location>
</feature>
<dbReference type="GO" id="GO:0016799">
    <property type="term" value="F:hydrolase activity, hydrolyzing N-glycosyl compounds"/>
    <property type="evidence" value="ECO:0007669"/>
    <property type="project" value="InterPro"/>
</dbReference>
<feature type="domain" description="Inosine/uridine-preferring nucleoside hydrolase" evidence="4">
    <location>
        <begin position="90"/>
        <end position="148"/>
    </location>
</feature>
<proteinExistence type="inferred from homology"/>
<evidence type="ECO:0000313" key="6">
    <source>
        <dbReference type="Proteomes" id="UP000289738"/>
    </source>
</evidence>
<evidence type="ECO:0000259" key="4">
    <source>
        <dbReference type="Pfam" id="PF01156"/>
    </source>
</evidence>
<dbReference type="InterPro" id="IPR001910">
    <property type="entry name" value="Inosine/uridine_hydrolase_dom"/>
</dbReference>
<accession>A0A445CDZ0</accession>
<evidence type="ECO:0008006" key="7">
    <source>
        <dbReference type="Google" id="ProtNLM"/>
    </source>
</evidence>
<organism evidence="5 6">
    <name type="scientific">Arachis hypogaea</name>
    <name type="common">Peanut</name>
    <dbReference type="NCBI Taxonomy" id="3818"/>
    <lineage>
        <taxon>Eukaryota</taxon>
        <taxon>Viridiplantae</taxon>
        <taxon>Streptophyta</taxon>
        <taxon>Embryophyta</taxon>
        <taxon>Tracheophyta</taxon>
        <taxon>Spermatophyta</taxon>
        <taxon>Magnoliopsida</taxon>
        <taxon>eudicotyledons</taxon>
        <taxon>Gunneridae</taxon>
        <taxon>Pentapetalae</taxon>
        <taxon>rosids</taxon>
        <taxon>fabids</taxon>
        <taxon>Fabales</taxon>
        <taxon>Fabaceae</taxon>
        <taxon>Papilionoideae</taxon>
        <taxon>50 kb inversion clade</taxon>
        <taxon>dalbergioids sensu lato</taxon>
        <taxon>Dalbergieae</taxon>
        <taxon>Pterocarpus clade</taxon>
        <taxon>Arachis</taxon>
    </lineage>
</organism>
<dbReference type="GO" id="GO:0003988">
    <property type="term" value="F:acetyl-CoA C-acyltransferase activity"/>
    <property type="evidence" value="ECO:0007669"/>
    <property type="project" value="TreeGrafter"/>
</dbReference>
<comment type="caution">
    <text evidence="5">The sequence shown here is derived from an EMBL/GenBank/DDBJ whole genome shotgun (WGS) entry which is preliminary data.</text>
</comment>
<dbReference type="Pfam" id="PF01156">
    <property type="entry name" value="IU_nuc_hydro"/>
    <property type="match status" value="1"/>
</dbReference>
<gene>
    <name evidence="5" type="ORF">Ahy_A07g035422</name>
</gene>
<dbReference type="GO" id="GO:0006635">
    <property type="term" value="P:fatty acid beta-oxidation"/>
    <property type="evidence" value="ECO:0007669"/>
    <property type="project" value="TreeGrafter"/>
</dbReference>